<dbReference type="Proteomes" id="UP000662747">
    <property type="component" value="Chromosome"/>
</dbReference>
<name>A0ABX7PAK4_9BACT</name>
<sequence length="491" mass="54998">MSLNGTATITLDNSLQPPAIVNDRSLVITKQAGYSSVKPLFTLGRMLKDNGNFINYHICQDRPGDPLKDLEKFVRNPFQAGANDVNEHNAWTRVKFGAIPTIRNTFQEKILNPWTAGDENGPFRLLAVVNRMDIAGDIDSRGGGNFAGSERRWFGEGRLVFGLNQDVDGSTPYPMTLIMEYRLPALKETTVGSNTTYELDTSFDNVAGPAGNDAWRDGRARWAKLWRELSRYPHTDARYKALLLNIVKLFATGDNLLALRTGERVYDTSTSSFANEFEYREFYHNDQWNLATRKLRREPILCAQGSNSLKNRILEEWNPAANDFHFTFMLGERKLEQTEVDELSALCGNNQYPSPKGLPYGQDLNSGGYGLRAKFTRFNSSTLWTISNVNETRRHKTAAATCSGCHSTETGNSTVFHISPRLAGEDAQVSAFLTGPVQVNPNGTPYTLNELADRSTMLANFAARYDYSLDYPASHEQLYCNINPCSQTTYP</sequence>
<evidence type="ECO:0000313" key="2">
    <source>
        <dbReference type="Proteomes" id="UP000662747"/>
    </source>
</evidence>
<dbReference type="RefSeq" id="WP_206729026.1">
    <property type="nucleotide sequence ID" value="NZ_CP071090.1"/>
</dbReference>
<protein>
    <recommendedName>
        <fullName evidence="3">Lipoprotein</fullName>
    </recommendedName>
</protein>
<keyword evidence="2" id="KW-1185">Reference proteome</keyword>
<organism evidence="1 2">
    <name type="scientific">Pyxidicoccus parkwayensis</name>
    <dbReference type="NCBI Taxonomy" id="2813578"/>
    <lineage>
        <taxon>Bacteria</taxon>
        <taxon>Pseudomonadati</taxon>
        <taxon>Myxococcota</taxon>
        <taxon>Myxococcia</taxon>
        <taxon>Myxococcales</taxon>
        <taxon>Cystobacterineae</taxon>
        <taxon>Myxococcaceae</taxon>
        <taxon>Pyxidicoccus</taxon>
    </lineage>
</organism>
<evidence type="ECO:0008006" key="3">
    <source>
        <dbReference type="Google" id="ProtNLM"/>
    </source>
</evidence>
<gene>
    <name evidence="1" type="ORF">JY651_22460</name>
</gene>
<accession>A0ABX7PAK4</accession>
<reference evidence="1 2" key="1">
    <citation type="submission" date="2021-02" db="EMBL/GenBank/DDBJ databases">
        <title>De Novo genome assembly of isolated myxobacteria.</title>
        <authorList>
            <person name="Stevens D.C."/>
        </authorList>
    </citation>
    <scope>NUCLEOTIDE SEQUENCE [LARGE SCALE GENOMIC DNA]</scope>
    <source>
        <strain evidence="2">SCPEA02</strain>
    </source>
</reference>
<proteinExistence type="predicted"/>
<dbReference type="EMBL" id="CP071090">
    <property type="protein sequence ID" value="QSQ27505.1"/>
    <property type="molecule type" value="Genomic_DNA"/>
</dbReference>
<evidence type="ECO:0000313" key="1">
    <source>
        <dbReference type="EMBL" id="QSQ27505.1"/>
    </source>
</evidence>